<evidence type="ECO:0000256" key="2">
    <source>
        <dbReference type="ARBA" id="ARBA00023239"/>
    </source>
</evidence>
<dbReference type="PANTHER" id="PTHR33542:SF3">
    <property type="entry name" value="SIROHYDROCHLORIN FERROCHELATASE, CHLOROPLASTIC"/>
    <property type="match status" value="1"/>
</dbReference>
<evidence type="ECO:0000313" key="3">
    <source>
        <dbReference type="EMBL" id="KAK9834592.1"/>
    </source>
</evidence>
<keyword evidence="4" id="KW-1185">Reference proteome</keyword>
<dbReference type="EMBL" id="JALJOS010000009">
    <property type="protein sequence ID" value="KAK9834592.1"/>
    <property type="molecule type" value="Genomic_DNA"/>
</dbReference>
<dbReference type="Proteomes" id="UP001438707">
    <property type="component" value="Unassembled WGS sequence"/>
</dbReference>
<protein>
    <recommendedName>
        <fullName evidence="5">Sirohydrochlorin cobaltochelatase</fullName>
    </recommendedName>
</protein>
<reference evidence="3 4" key="1">
    <citation type="journal article" date="2024" name="Nat. Commun.">
        <title>Phylogenomics reveals the evolutionary origins of lichenization in chlorophyte algae.</title>
        <authorList>
            <person name="Puginier C."/>
            <person name="Libourel C."/>
            <person name="Otte J."/>
            <person name="Skaloud P."/>
            <person name="Haon M."/>
            <person name="Grisel S."/>
            <person name="Petersen M."/>
            <person name="Berrin J.G."/>
            <person name="Delaux P.M."/>
            <person name="Dal Grande F."/>
            <person name="Keller J."/>
        </authorList>
    </citation>
    <scope>NUCLEOTIDE SEQUENCE [LARGE SCALE GENOMIC DNA]</scope>
    <source>
        <strain evidence="3 4">SAG 2145</strain>
    </source>
</reference>
<dbReference type="InterPro" id="IPR002762">
    <property type="entry name" value="CbiX-like"/>
</dbReference>
<dbReference type="SUPFAM" id="SSF53800">
    <property type="entry name" value="Chelatase"/>
    <property type="match status" value="1"/>
</dbReference>
<accession>A0AAW1RLE1</accession>
<keyword evidence="2" id="KW-0456">Lyase</keyword>
<proteinExistence type="predicted"/>
<dbReference type="GO" id="GO:0016829">
    <property type="term" value="F:lyase activity"/>
    <property type="evidence" value="ECO:0007669"/>
    <property type="project" value="UniProtKB-KW"/>
</dbReference>
<dbReference type="AlphaFoldDB" id="A0AAW1RLE1"/>
<name>A0AAW1RLE1_9CHLO</name>
<dbReference type="CDD" id="cd03416">
    <property type="entry name" value="CbiX_SirB_N"/>
    <property type="match status" value="1"/>
</dbReference>
<dbReference type="Gene3D" id="3.40.50.1400">
    <property type="match status" value="1"/>
</dbReference>
<evidence type="ECO:0000313" key="4">
    <source>
        <dbReference type="Proteomes" id="UP001438707"/>
    </source>
</evidence>
<keyword evidence="1" id="KW-0479">Metal-binding</keyword>
<sequence>MAPAEGQASPAAPGETAVVVVDHGSRRSEANDMLFDFVELYRRQTGRSMVEGAHMELASPSIADAISKCADAGAKHIIIAPYFLSRGRHIQEDIPRMVQEAAEKHPGISCRIAKPIGIDNLMADLIEKRVQDASEA</sequence>
<organism evidence="3 4">
    <name type="scientific">Apatococcus lobatus</name>
    <dbReference type="NCBI Taxonomy" id="904363"/>
    <lineage>
        <taxon>Eukaryota</taxon>
        <taxon>Viridiplantae</taxon>
        <taxon>Chlorophyta</taxon>
        <taxon>core chlorophytes</taxon>
        <taxon>Trebouxiophyceae</taxon>
        <taxon>Chlorellales</taxon>
        <taxon>Chlorellaceae</taxon>
        <taxon>Apatococcus</taxon>
    </lineage>
</organism>
<evidence type="ECO:0000256" key="1">
    <source>
        <dbReference type="ARBA" id="ARBA00022723"/>
    </source>
</evidence>
<dbReference type="GO" id="GO:0046872">
    <property type="term" value="F:metal ion binding"/>
    <property type="evidence" value="ECO:0007669"/>
    <property type="project" value="UniProtKB-KW"/>
</dbReference>
<dbReference type="Pfam" id="PF01903">
    <property type="entry name" value="CbiX"/>
    <property type="match status" value="1"/>
</dbReference>
<dbReference type="PANTHER" id="PTHR33542">
    <property type="entry name" value="SIROHYDROCHLORIN FERROCHELATASE, CHLOROPLASTIC"/>
    <property type="match status" value="1"/>
</dbReference>
<evidence type="ECO:0008006" key="5">
    <source>
        <dbReference type="Google" id="ProtNLM"/>
    </source>
</evidence>
<comment type="caution">
    <text evidence="3">The sequence shown here is derived from an EMBL/GenBank/DDBJ whole genome shotgun (WGS) entry which is preliminary data.</text>
</comment>
<gene>
    <name evidence="3" type="ORF">WJX74_005430</name>
</gene>
<dbReference type="InterPro" id="IPR050963">
    <property type="entry name" value="Sirohydro_Cobaltochel/CbiX"/>
</dbReference>